<dbReference type="PROSITE" id="PS51353">
    <property type="entry name" value="ARSC"/>
    <property type="match status" value="1"/>
</dbReference>
<comment type="similarity">
    <text evidence="1 2">Belongs to the ArsC family.</text>
</comment>
<dbReference type="PANTHER" id="PTHR30041:SF8">
    <property type="entry name" value="PROTEIN YFFB"/>
    <property type="match status" value="1"/>
</dbReference>
<evidence type="ECO:0000313" key="4">
    <source>
        <dbReference type="Proteomes" id="UP000000692"/>
    </source>
</evidence>
<dbReference type="PANTHER" id="PTHR30041">
    <property type="entry name" value="ARSENATE REDUCTASE"/>
    <property type="match status" value="1"/>
</dbReference>
<dbReference type="eggNOG" id="COG1393">
    <property type="taxonomic scope" value="Bacteria"/>
</dbReference>
<dbReference type="Gene3D" id="3.40.30.10">
    <property type="entry name" value="Glutaredoxin"/>
    <property type="match status" value="1"/>
</dbReference>
<dbReference type="PATRIC" id="fig|759362.5.peg.342"/>
<dbReference type="OrthoDB" id="9803749at2"/>
<dbReference type="GO" id="GO:0008794">
    <property type="term" value="F:arsenate reductase (glutaredoxin) activity"/>
    <property type="evidence" value="ECO:0007669"/>
    <property type="project" value="UniProtKB-EC"/>
</dbReference>
<dbReference type="HOGENOM" id="CLU_116644_2_2_5"/>
<dbReference type="InterPro" id="IPR006660">
    <property type="entry name" value="Arsenate_reductase-like"/>
</dbReference>
<sequence length="108" mass="11700">MKFIGLSNCDTCKKARTAIAAAGLPIEITDIRKDGLDQALISSILDAHGDSAINKSSTTWRGLSDDEKEKPAAELLAAYPTLLKRPAILKDGMWHLGWKPAQQQAVLD</sequence>
<dbReference type="AlphaFoldDB" id="F9Y9I4"/>
<evidence type="ECO:0000313" key="3">
    <source>
        <dbReference type="EMBL" id="AEM40166.1"/>
    </source>
</evidence>
<dbReference type="RefSeq" id="WP_013383593.1">
    <property type="nucleotide sequence ID" value="NC_017384.1"/>
</dbReference>
<keyword evidence="4" id="KW-1185">Reference proteome</keyword>
<protein>
    <submittedName>
        <fullName evidence="3">Arsenate reductase and related protein</fullName>
        <ecNumber evidence="3">1.20.4.1</ecNumber>
    </submittedName>
</protein>
<accession>F9Y9I4</accession>
<proteinExistence type="inferred from homology"/>
<dbReference type="Pfam" id="PF03960">
    <property type="entry name" value="ArsC"/>
    <property type="match status" value="1"/>
</dbReference>
<evidence type="ECO:0000256" key="2">
    <source>
        <dbReference type="PROSITE-ProRule" id="PRU01282"/>
    </source>
</evidence>
<dbReference type="InterPro" id="IPR036249">
    <property type="entry name" value="Thioredoxin-like_sf"/>
</dbReference>
<dbReference type="EMBL" id="CP002018">
    <property type="protein sequence ID" value="AEM40166.1"/>
    <property type="molecule type" value="Genomic_DNA"/>
</dbReference>
<dbReference type="SUPFAM" id="SSF52833">
    <property type="entry name" value="Thioredoxin-like"/>
    <property type="match status" value="1"/>
</dbReference>
<name>F9Y9I4_KETVW</name>
<gene>
    <name evidence="3" type="ordered locus">KVU_0327</name>
</gene>
<dbReference type="KEGG" id="kvl:KVU_0327"/>
<keyword evidence="3" id="KW-0560">Oxidoreductase</keyword>
<reference evidence="3 4" key="1">
    <citation type="journal article" date="2011" name="J. Bacteriol.">
        <title>Complete genome sequence of the industrial strain Ketogulonicigenium vulgare WSH-001.</title>
        <authorList>
            <person name="Liu L."/>
            <person name="Li Y."/>
            <person name="Zhang J."/>
            <person name="Zhou Z."/>
            <person name="Liu J."/>
            <person name="Li X."/>
            <person name="Zhou J."/>
            <person name="Du G."/>
            <person name="Wang L."/>
            <person name="Chen J."/>
        </authorList>
    </citation>
    <scope>NUCLEOTIDE SEQUENCE [LARGE SCALE GENOMIC DNA]</scope>
    <source>
        <strain evidence="3 4">WSH-001</strain>
    </source>
</reference>
<evidence type="ECO:0000256" key="1">
    <source>
        <dbReference type="ARBA" id="ARBA00007198"/>
    </source>
</evidence>
<organism evidence="3 4">
    <name type="scientific">Ketogulonicigenium vulgare (strain WSH-001)</name>
    <dbReference type="NCBI Taxonomy" id="759362"/>
    <lineage>
        <taxon>Bacteria</taxon>
        <taxon>Pseudomonadati</taxon>
        <taxon>Pseudomonadota</taxon>
        <taxon>Alphaproteobacteria</taxon>
        <taxon>Rhodobacterales</taxon>
        <taxon>Roseobacteraceae</taxon>
        <taxon>Ketogulonicigenium</taxon>
    </lineage>
</organism>
<dbReference type="EC" id="1.20.4.1" evidence="3"/>
<dbReference type="Proteomes" id="UP000000692">
    <property type="component" value="Chromosome"/>
</dbReference>